<evidence type="ECO:0000256" key="5">
    <source>
        <dbReference type="ARBA" id="ARBA00022824"/>
    </source>
</evidence>
<dbReference type="InterPro" id="IPR029058">
    <property type="entry name" value="AB_hydrolase_fold"/>
</dbReference>
<dbReference type="RefSeq" id="XP_062634351.1">
    <property type="nucleotide sequence ID" value="XM_062778131.1"/>
</dbReference>
<evidence type="ECO:0000256" key="3">
    <source>
        <dbReference type="ARBA" id="ARBA00004370"/>
    </source>
</evidence>
<dbReference type="PANTHER" id="PTHR48182:SF2">
    <property type="entry name" value="PROTEIN SERAC1"/>
    <property type="match status" value="1"/>
</dbReference>
<feature type="domain" description="DUF676" evidence="8">
    <location>
        <begin position="30"/>
        <end position="173"/>
    </location>
</feature>
<evidence type="ECO:0000256" key="7">
    <source>
        <dbReference type="ARBA" id="ARBA00023136"/>
    </source>
</evidence>
<organism evidence="9 10">
    <name type="scientific">Dichotomopilus funicola</name>
    <dbReference type="NCBI Taxonomy" id="1934379"/>
    <lineage>
        <taxon>Eukaryota</taxon>
        <taxon>Fungi</taxon>
        <taxon>Dikarya</taxon>
        <taxon>Ascomycota</taxon>
        <taxon>Pezizomycotina</taxon>
        <taxon>Sordariomycetes</taxon>
        <taxon>Sordariomycetidae</taxon>
        <taxon>Sordariales</taxon>
        <taxon>Chaetomiaceae</taxon>
        <taxon>Dichotomopilus</taxon>
    </lineage>
</organism>
<dbReference type="EMBL" id="MU853620">
    <property type="protein sequence ID" value="KAK4140980.1"/>
    <property type="molecule type" value="Genomic_DNA"/>
</dbReference>
<evidence type="ECO:0000313" key="10">
    <source>
        <dbReference type="Proteomes" id="UP001302676"/>
    </source>
</evidence>
<comment type="caution">
    <text evidence="9">The sequence shown here is derived from an EMBL/GenBank/DDBJ whole genome shotgun (WGS) entry which is preliminary data.</text>
</comment>
<comment type="subcellular location">
    <subcellularLocation>
        <location evidence="2">Endoplasmic reticulum</location>
    </subcellularLocation>
    <subcellularLocation>
        <location evidence="3">Membrane</location>
    </subcellularLocation>
    <subcellularLocation>
        <location evidence="1">Mitochondrion</location>
    </subcellularLocation>
</comment>
<accession>A0AAN6UXR6</accession>
<reference evidence="9" key="1">
    <citation type="journal article" date="2023" name="Mol. Phylogenet. Evol.">
        <title>Genome-scale phylogeny and comparative genomics of the fungal order Sordariales.</title>
        <authorList>
            <person name="Hensen N."/>
            <person name="Bonometti L."/>
            <person name="Westerberg I."/>
            <person name="Brannstrom I.O."/>
            <person name="Guillou S."/>
            <person name="Cros-Aarteil S."/>
            <person name="Calhoun S."/>
            <person name="Haridas S."/>
            <person name="Kuo A."/>
            <person name="Mondo S."/>
            <person name="Pangilinan J."/>
            <person name="Riley R."/>
            <person name="LaButti K."/>
            <person name="Andreopoulos B."/>
            <person name="Lipzen A."/>
            <person name="Chen C."/>
            <person name="Yan M."/>
            <person name="Daum C."/>
            <person name="Ng V."/>
            <person name="Clum A."/>
            <person name="Steindorff A."/>
            <person name="Ohm R.A."/>
            <person name="Martin F."/>
            <person name="Silar P."/>
            <person name="Natvig D.O."/>
            <person name="Lalanne C."/>
            <person name="Gautier V."/>
            <person name="Ament-Velasquez S.L."/>
            <person name="Kruys A."/>
            <person name="Hutchinson M.I."/>
            <person name="Powell A.J."/>
            <person name="Barry K."/>
            <person name="Miller A.N."/>
            <person name="Grigoriev I.V."/>
            <person name="Debuchy R."/>
            <person name="Gladieux P."/>
            <person name="Hiltunen Thoren M."/>
            <person name="Johannesson H."/>
        </authorList>
    </citation>
    <scope>NUCLEOTIDE SEQUENCE</scope>
    <source>
        <strain evidence="9">CBS 141.50</strain>
    </source>
</reference>
<dbReference type="GO" id="GO:0016020">
    <property type="term" value="C:membrane"/>
    <property type="evidence" value="ECO:0007669"/>
    <property type="project" value="UniProtKB-SubCell"/>
</dbReference>
<dbReference type="InterPro" id="IPR007751">
    <property type="entry name" value="DUF676_lipase-like"/>
</dbReference>
<dbReference type="GO" id="GO:0005739">
    <property type="term" value="C:mitochondrion"/>
    <property type="evidence" value="ECO:0007669"/>
    <property type="project" value="UniProtKB-SubCell"/>
</dbReference>
<keyword evidence="9" id="KW-0378">Hydrolase</keyword>
<keyword evidence="7" id="KW-0472">Membrane</keyword>
<evidence type="ECO:0000313" key="9">
    <source>
        <dbReference type="EMBL" id="KAK4140980.1"/>
    </source>
</evidence>
<protein>
    <submittedName>
        <fullName evidence="9">Alpha/Beta hydrolase protein</fullName>
    </submittedName>
</protein>
<evidence type="ECO:0000256" key="6">
    <source>
        <dbReference type="ARBA" id="ARBA00023128"/>
    </source>
</evidence>
<proteinExistence type="inferred from homology"/>
<dbReference type="Gene3D" id="3.40.50.1820">
    <property type="entry name" value="alpha/beta hydrolase"/>
    <property type="match status" value="1"/>
</dbReference>
<keyword evidence="6" id="KW-0496">Mitochondrion</keyword>
<evidence type="ECO:0000256" key="1">
    <source>
        <dbReference type="ARBA" id="ARBA00004173"/>
    </source>
</evidence>
<keyword evidence="5" id="KW-0256">Endoplasmic reticulum</keyword>
<name>A0AAN6UXR6_9PEZI</name>
<dbReference type="GO" id="GO:0005783">
    <property type="term" value="C:endoplasmic reticulum"/>
    <property type="evidence" value="ECO:0007669"/>
    <property type="project" value="UniProtKB-SubCell"/>
</dbReference>
<dbReference type="Pfam" id="PF05057">
    <property type="entry name" value="DUF676"/>
    <property type="match status" value="1"/>
</dbReference>
<evidence type="ECO:0000259" key="8">
    <source>
        <dbReference type="Pfam" id="PF05057"/>
    </source>
</evidence>
<reference evidence="9" key="2">
    <citation type="submission" date="2023-05" db="EMBL/GenBank/DDBJ databases">
        <authorList>
            <consortium name="Lawrence Berkeley National Laboratory"/>
            <person name="Steindorff A."/>
            <person name="Hensen N."/>
            <person name="Bonometti L."/>
            <person name="Westerberg I."/>
            <person name="Brannstrom I.O."/>
            <person name="Guillou S."/>
            <person name="Cros-Aarteil S."/>
            <person name="Calhoun S."/>
            <person name="Haridas S."/>
            <person name="Kuo A."/>
            <person name="Mondo S."/>
            <person name="Pangilinan J."/>
            <person name="Riley R."/>
            <person name="Labutti K."/>
            <person name="Andreopoulos B."/>
            <person name="Lipzen A."/>
            <person name="Chen C."/>
            <person name="Yanf M."/>
            <person name="Daum C."/>
            <person name="Ng V."/>
            <person name="Clum A."/>
            <person name="Ohm R."/>
            <person name="Martin F."/>
            <person name="Silar P."/>
            <person name="Natvig D."/>
            <person name="Lalanne C."/>
            <person name="Gautier V."/>
            <person name="Ament-Velasquez S.L."/>
            <person name="Kruys A."/>
            <person name="Hutchinson M.I."/>
            <person name="Powell A.J."/>
            <person name="Barry K."/>
            <person name="Miller A.N."/>
            <person name="Grigoriev I.V."/>
            <person name="Debuchy R."/>
            <person name="Gladieux P."/>
            <person name="Thoren M.H."/>
            <person name="Johannesson H."/>
        </authorList>
    </citation>
    <scope>NUCLEOTIDE SEQUENCE</scope>
    <source>
        <strain evidence="9">CBS 141.50</strain>
    </source>
</reference>
<dbReference type="GeneID" id="87814744"/>
<dbReference type="InterPro" id="IPR052374">
    <property type="entry name" value="SERAC1"/>
</dbReference>
<dbReference type="Proteomes" id="UP001302676">
    <property type="component" value="Unassembled WGS sequence"/>
</dbReference>
<keyword evidence="10" id="KW-1185">Reference proteome</keyword>
<comment type="similarity">
    <text evidence="4">Belongs to the putative lipase ROG1 family.</text>
</comment>
<evidence type="ECO:0000256" key="2">
    <source>
        <dbReference type="ARBA" id="ARBA00004240"/>
    </source>
</evidence>
<dbReference type="PANTHER" id="PTHR48182">
    <property type="entry name" value="PROTEIN SERAC1"/>
    <property type="match status" value="1"/>
</dbReference>
<gene>
    <name evidence="9" type="ORF">C8A04DRAFT_14513</name>
</gene>
<dbReference type="AlphaFoldDB" id="A0AAN6UXR6"/>
<sequence>MANSRDVIEAGSDLQELYIPPPGTPKQIDVVAVHGLGGHYLNTWTHVPSRGNGDVTLWLRDLLPQKLPNAHVMSFSYDSAIYSRADQSVRATAGKLVQLLRNIREEYEDENRPIVFIGHSLGGIIIKQALKHAKDKRPRFSDIHTNTTGLIFFATPHRGADAARWAAIVMDIASSMSLRPSSGFLNALQTDSETLLSVSEDFLPLAGSVQLVSFWEEHTHPVLGKPVVDKSSAVMGLPNEEVMMLGGNHQAICRFGVGDRRFDPVWRAIRRSAKKLSPGLF</sequence>
<dbReference type="GO" id="GO:0016787">
    <property type="term" value="F:hydrolase activity"/>
    <property type="evidence" value="ECO:0007669"/>
    <property type="project" value="UniProtKB-KW"/>
</dbReference>
<dbReference type="SUPFAM" id="SSF53474">
    <property type="entry name" value="alpha/beta-Hydrolases"/>
    <property type="match status" value="1"/>
</dbReference>
<evidence type="ECO:0000256" key="4">
    <source>
        <dbReference type="ARBA" id="ARBA00007920"/>
    </source>
</evidence>